<reference evidence="1 2" key="1">
    <citation type="submission" date="2015-04" db="EMBL/GenBank/DDBJ databases">
        <title>Complete genome sequence of Schizopora paradoxa KUC8140, a cosmopolitan wood degrader in East Asia.</title>
        <authorList>
            <consortium name="DOE Joint Genome Institute"/>
            <person name="Min B."/>
            <person name="Park H."/>
            <person name="Jang Y."/>
            <person name="Kim J.-J."/>
            <person name="Kim K.H."/>
            <person name="Pangilinan J."/>
            <person name="Lipzen A."/>
            <person name="Riley R."/>
            <person name="Grigoriev I.V."/>
            <person name="Spatafora J.W."/>
            <person name="Choi I.-G."/>
        </authorList>
    </citation>
    <scope>NUCLEOTIDE SEQUENCE [LARGE SCALE GENOMIC DNA]</scope>
    <source>
        <strain evidence="1 2">KUC8140</strain>
    </source>
</reference>
<evidence type="ECO:0000313" key="2">
    <source>
        <dbReference type="Proteomes" id="UP000053477"/>
    </source>
</evidence>
<evidence type="ECO:0000313" key="1">
    <source>
        <dbReference type="EMBL" id="KLO17568.1"/>
    </source>
</evidence>
<dbReference type="EMBL" id="KQ085903">
    <property type="protein sequence ID" value="KLO17568.1"/>
    <property type="molecule type" value="Genomic_DNA"/>
</dbReference>
<dbReference type="InParanoid" id="A0A0H2S7E4"/>
<dbReference type="AlphaFoldDB" id="A0A0H2S7E4"/>
<dbReference type="STRING" id="27342.A0A0H2S7E4"/>
<proteinExistence type="predicted"/>
<sequence>MRCIRRVDSRAGRVNMQTAFMMNYVLLTIVTLIPRVYGINDWSKACLDGTCSFDVQEGPANLGGTLQISGSQTSISDITTAAGWQILNCTDSTNTQTIRLVCADKSLGCDHIFQNGAQDTIVRLPDGCGSGPFVRVANHSIPEDQSIPASVASRLRRRGGATSQVHSLQIDDNFAQMSGVHGNVSFEIHAEGALPHDIAGKANHRKRQNGSASSANAINIPEDLPAFNASLSCPAANGTTEIQSALGSASFLETLNMNISVTASGTLSPPNIATILFDTPTNGQLSMSAHFESNLQTVLELSSNEEYGPVDLPSLNIDGY</sequence>
<accession>A0A0H2S7E4</accession>
<dbReference type="OrthoDB" id="73875at2759"/>
<gene>
    <name evidence="1" type="ORF">SCHPADRAFT_160751</name>
</gene>
<keyword evidence="2" id="KW-1185">Reference proteome</keyword>
<name>A0A0H2S7E4_9AGAM</name>
<protein>
    <submittedName>
        <fullName evidence="1">Uncharacterized protein</fullName>
    </submittedName>
</protein>
<dbReference type="Proteomes" id="UP000053477">
    <property type="component" value="Unassembled WGS sequence"/>
</dbReference>
<organism evidence="1 2">
    <name type="scientific">Schizopora paradoxa</name>
    <dbReference type="NCBI Taxonomy" id="27342"/>
    <lineage>
        <taxon>Eukaryota</taxon>
        <taxon>Fungi</taxon>
        <taxon>Dikarya</taxon>
        <taxon>Basidiomycota</taxon>
        <taxon>Agaricomycotina</taxon>
        <taxon>Agaricomycetes</taxon>
        <taxon>Hymenochaetales</taxon>
        <taxon>Schizoporaceae</taxon>
        <taxon>Schizopora</taxon>
    </lineage>
</organism>